<dbReference type="EMBL" id="CM042012">
    <property type="protein sequence ID" value="KAI3753870.1"/>
    <property type="molecule type" value="Genomic_DNA"/>
</dbReference>
<evidence type="ECO:0000313" key="1">
    <source>
        <dbReference type="EMBL" id="KAI3753870.1"/>
    </source>
</evidence>
<protein>
    <submittedName>
        <fullName evidence="1">Uncharacterized protein</fullName>
    </submittedName>
</protein>
<gene>
    <name evidence="1" type="ORF">L2E82_25934</name>
</gene>
<reference evidence="2" key="1">
    <citation type="journal article" date="2022" name="Mol. Ecol. Resour.">
        <title>The genomes of chicory, endive, great burdock and yacon provide insights into Asteraceae palaeo-polyploidization history and plant inulin production.</title>
        <authorList>
            <person name="Fan W."/>
            <person name="Wang S."/>
            <person name="Wang H."/>
            <person name="Wang A."/>
            <person name="Jiang F."/>
            <person name="Liu H."/>
            <person name="Zhao H."/>
            <person name="Xu D."/>
            <person name="Zhang Y."/>
        </authorList>
    </citation>
    <scope>NUCLEOTIDE SEQUENCE [LARGE SCALE GENOMIC DNA]</scope>
    <source>
        <strain evidence="2">cv. Punajuju</strain>
    </source>
</reference>
<reference evidence="1 2" key="2">
    <citation type="journal article" date="2022" name="Mol. Ecol. Resour.">
        <title>The genomes of chicory, endive, great burdock and yacon provide insights into Asteraceae paleo-polyploidization history and plant inulin production.</title>
        <authorList>
            <person name="Fan W."/>
            <person name="Wang S."/>
            <person name="Wang H."/>
            <person name="Wang A."/>
            <person name="Jiang F."/>
            <person name="Liu H."/>
            <person name="Zhao H."/>
            <person name="Xu D."/>
            <person name="Zhang Y."/>
        </authorList>
    </citation>
    <scope>NUCLEOTIDE SEQUENCE [LARGE SCALE GENOMIC DNA]</scope>
    <source>
        <strain evidence="2">cv. Punajuju</strain>
        <tissue evidence="1">Leaves</tissue>
    </source>
</reference>
<accession>A0ACB9E4V8</accession>
<comment type="caution">
    <text evidence="1">The sequence shown here is derived from an EMBL/GenBank/DDBJ whole genome shotgun (WGS) entry which is preliminary data.</text>
</comment>
<keyword evidence="2" id="KW-1185">Reference proteome</keyword>
<sequence length="968" mass="109569">MDAIVSAVVDGAKSIFKLTLSGIKTLSRYEENICDLQGEISILKNKKMLIEEDMILAKLEGKAPKQQVNEWLRKVSRAEDAVRPLLEIPEENADTGCFKMLRQYQQCWKVAKKLEQVKELNSTNFEIIAPERCSPIKAMEEMSVPSLVGLQAASDMKKLLEILNSDDIRRIAVWGKGGIGKTTLVKNLINHLYNSSPNSFNIVIWVQVSKDSNLTTIQSQIAKRLHLKVETGDTTHSTANRILGRLKMRVEASRRKILLILDDVWEKIDLDAVGIPSRDPCCKVILTTRSFYVCRDMSVDVPFQMNLMSDDDAWNLFVQSAGSVLFLDGIQSPARKIVAGCRGLPLAIKTLGKSLRDTPQMELWRNTYLRWRCSSPLFKNIEKEVFRPLAMSYHSLTSKILQQCFLYCSLYPSSFSIDVVELIQCWVSDGLINENQTVEESFNYGVALIEHLKDSCLLDQDGAEGTVKIHDIFHDLAILLSQDEELFGFHCQSSLPFNQTPKESSRRVSLIGCKINKLPEYPVYSNLTVLFLQGNPIKNIPDDFFNNVKSLRVLNLSETQITNLPPSFLFLGELRSLFLRGCFSLTKLPSLEPHRKLLVLDLSSTSISEIPEDLGSLSHLRELNLSCTRLLKKIVAGSISGLSSLETLDMSFSAYDWNPKMGFDQNATFDELSSLGHLSVVKIRLDCIDCLAYASPWIKKLKKFDIQLSPRNCDSNCNTQCNEKRLVLRGVDLLQENLQGVLHNTNSLSMLTCQGMAQRHWLSLSSLISLTISNCNGIRILMSQERSSQAMFPTLQHLVLEHLNNLETIVEGIHPRDICLSNLKTIQVLDCPKLKGTISYAMLRHVKKLEEIKVSGCKNMCCIIESGGHKKKTLPVLRVIEIRNMVKLRIICDGTSVCPLLQQIEVSHCSELKKLPISVANSCSLKEIRGDIKWWNNLVWENHDDKSFFLQHFQAYPREDCLKRPKYK</sequence>
<name>A0ACB9E4V8_CICIN</name>
<proteinExistence type="predicted"/>
<dbReference type="Proteomes" id="UP001055811">
    <property type="component" value="Linkage Group LG04"/>
</dbReference>
<organism evidence="1 2">
    <name type="scientific">Cichorium intybus</name>
    <name type="common">Chicory</name>
    <dbReference type="NCBI Taxonomy" id="13427"/>
    <lineage>
        <taxon>Eukaryota</taxon>
        <taxon>Viridiplantae</taxon>
        <taxon>Streptophyta</taxon>
        <taxon>Embryophyta</taxon>
        <taxon>Tracheophyta</taxon>
        <taxon>Spermatophyta</taxon>
        <taxon>Magnoliopsida</taxon>
        <taxon>eudicotyledons</taxon>
        <taxon>Gunneridae</taxon>
        <taxon>Pentapetalae</taxon>
        <taxon>asterids</taxon>
        <taxon>campanulids</taxon>
        <taxon>Asterales</taxon>
        <taxon>Asteraceae</taxon>
        <taxon>Cichorioideae</taxon>
        <taxon>Cichorieae</taxon>
        <taxon>Cichoriinae</taxon>
        <taxon>Cichorium</taxon>
    </lineage>
</organism>
<evidence type="ECO:0000313" key="2">
    <source>
        <dbReference type="Proteomes" id="UP001055811"/>
    </source>
</evidence>